<proteinExistence type="predicted"/>
<evidence type="ECO:0000256" key="12">
    <source>
        <dbReference type="PIRSR" id="PIRSR605959-2"/>
    </source>
</evidence>
<feature type="binding site" evidence="13">
    <location>
        <position position="205"/>
    </location>
    <ligand>
        <name>Ca(2+)</name>
        <dbReference type="ChEBI" id="CHEBI:29108"/>
    </ligand>
</feature>
<dbReference type="UniPathway" id="UPA00139">
    <property type="reaction ID" value="UER00341"/>
</dbReference>
<feature type="binding site" evidence="12">
    <location>
        <position position="366"/>
    </location>
    <ligand>
        <name>substrate</name>
    </ligand>
</feature>
<dbReference type="Gene3D" id="2.30.30.230">
    <property type="entry name" value="Fumarylacetoacetase, N-terminal domain"/>
    <property type="match status" value="1"/>
</dbReference>
<comment type="cofactor">
    <cofactor evidence="2 13">
        <name>Mg(2+)</name>
        <dbReference type="ChEBI" id="CHEBI:18420"/>
    </cofactor>
</comment>
<evidence type="ECO:0000256" key="2">
    <source>
        <dbReference type="ARBA" id="ARBA00001946"/>
    </source>
</evidence>
<keyword evidence="10" id="KW-0585">Phenylalanine catabolism</keyword>
<comment type="caution">
    <text evidence="16">The sequence shown here is derived from an EMBL/GenBank/DDBJ whole genome shotgun (WGS) entry which is preliminary data.</text>
</comment>
<feature type="binding site" evidence="13">
    <location>
        <position position="259"/>
    </location>
    <ligand>
        <name>Mg(2+)</name>
        <dbReference type="ChEBI" id="CHEBI:18420"/>
    </ligand>
</feature>
<evidence type="ECO:0000259" key="14">
    <source>
        <dbReference type="Pfam" id="PF01557"/>
    </source>
</evidence>
<dbReference type="EC" id="3.7.1.2" evidence="4"/>
<dbReference type="EMBL" id="QVRA01000008">
    <property type="protein sequence ID" value="RJG54949.1"/>
    <property type="molecule type" value="Genomic_DNA"/>
</dbReference>
<keyword evidence="7 13" id="KW-0106">Calcium</keyword>
<dbReference type="InterPro" id="IPR036663">
    <property type="entry name" value="Fumarylacetoacetase_C_sf"/>
</dbReference>
<keyword evidence="17" id="KW-1185">Reference proteome</keyword>
<feature type="binding site" evidence="13">
    <location>
        <position position="207"/>
    </location>
    <ligand>
        <name>Ca(2+)</name>
        <dbReference type="ChEBI" id="CHEBI:29108"/>
    </ligand>
</feature>
<dbReference type="Gene3D" id="3.90.850.10">
    <property type="entry name" value="Fumarylacetoacetase-like, C-terminal domain"/>
    <property type="match status" value="1"/>
</dbReference>
<feature type="binding site" evidence="13">
    <location>
        <position position="239"/>
    </location>
    <ligand>
        <name>Ca(2+)</name>
        <dbReference type="ChEBI" id="CHEBI:29108"/>
    </ligand>
</feature>
<accession>A0A418YSZ7</accession>
<reference evidence="16 17" key="1">
    <citation type="submission" date="2018-08" db="EMBL/GenBank/DDBJ databases">
        <title>Sphingobium sp. EO9.</title>
        <authorList>
            <person name="Park Y."/>
            <person name="Kim K.H."/>
            <person name="Jeon C.O."/>
        </authorList>
    </citation>
    <scope>NUCLEOTIDE SEQUENCE [LARGE SCALE GENOMIC DNA]</scope>
    <source>
        <strain evidence="16 17">EO9</strain>
    </source>
</reference>
<name>A0A418YSZ7_9SPHN</name>
<evidence type="ECO:0000256" key="11">
    <source>
        <dbReference type="PIRSR" id="PIRSR605959-1"/>
    </source>
</evidence>
<dbReference type="InterPro" id="IPR036462">
    <property type="entry name" value="Fumarylacetoacetase_N_sf"/>
</dbReference>
<protein>
    <recommendedName>
        <fullName evidence="4">fumarylacetoacetase</fullName>
        <ecNumber evidence="4">3.7.1.2</ecNumber>
    </recommendedName>
</protein>
<dbReference type="Pfam" id="PF01557">
    <property type="entry name" value="FAA_hydrolase"/>
    <property type="match status" value="1"/>
</dbReference>
<evidence type="ECO:0000256" key="5">
    <source>
        <dbReference type="ARBA" id="ARBA00022723"/>
    </source>
</evidence>
<evidence type="ECO:0000256" key="3">
    <source>
        <dbReference type="ARBA" id="ARBA00004782"/>
    </source>
</evidence>
<evidence type="ECO:0000256" key="7">
    <source>
        <dbReference type="ARBA" id="ARBA00022837"/>
    </source>
</evidence>
<feature type="binding site" evidence="12">
    <location>
        <position position="149"/>
    </location>
    <ligand>
        <name>substrate</name>
    </ligand>
</feature>
<keyword evidence="9" id="KW-0828">Tyrosine catabolism</keyword>
<evidence type="ECO:0000256" key="4">
    <source>
        <dbReference type="ARBA" id="ARBA00012094"/>
    </source>
</evidence>
<dbReference type="PANTHER" id="PTHR43069">
    <property type="entry name" value="FUMARYLACETOACETASE"/>
    <property type="match status" value="1"/>
</dbReference>
<feature type="binding site" evidence="13">
    <location>
        <position position="263"/>
    </location>
    <ligand>
        <name>Mg(2+)</name>
        <dbReference type="ChEBI" id="CHEBI:18420"/>
    </ligand>
</feature>
<evidence type="ECO:0000256" key="6">
    <source>
        <dbReference type="ARBA" id="ARBA00022801"/>
    </source>
</evidence>
<keyword evidence="6 16" id="KW-0378">Hydrolase</keyword>
<evidence type="ECO:0000259" key="15">
    <source>
        <dbReference type="Pfam" id="PF09298"/>
    </source>
</evidence>
<sequence length="438" mass="46878">MTRWWTTDETHDPARTSWVESAQGHGDFPIQNLPYGVFSPNGAEARIGVAIGDMILDLAACAGEGLIGEGGDTLLDPTLNALMALPGETRRSLRRAISALLSDPAMQATVEPHLHSARDCTLHLPAQIGDYSDFYVGIHHANNIGRQFRPDNPLLPNYKYVPIGYHGRASSIRPSGEALVRPCGQRKAPDADAPVYGPTARLDYELELGVWVGPGNDLGSPIAIGKAADHIAGFCLLNDWSARDFQAWEYQPLGPFLAKNFHSTISPWVVTAEAMAPYRIAQLARPDGDPAPLPYLADPDDQAHGALGLTLAVYLTSATMRAEGMAPMRLSHGPASNMYWTVQQIVTHHASNGCNLKPGDLLGTGTISAPLREGFGSLMELSAGGKEPLTLPTGETRAFLADGDEVMLRAVARADGFMSIGFGECRAQVLAARGQEVA</sequence>
<feature type="domain" description="Fumarylacetoacetase N-terminal" evidence="15">
    <location>
        <begin position="31"/>
        <end position="125"/>
    </location>
</feature>
<dbReference type="InterPro" id="IPR015377">
    <property type="entry name" value="Fumarylacetoacetase_N"/>
</dbReference>
<evidence type="ECO:0000256" key="8">
    <source>
        <dbReference type="ARBA" id="ARBA00022842"/>
    </source>
</evidence>
<dbReference type="OrthoDB" id="3766879at2"/>
<evidence type="ECO:0000313" key="17">
    <source>
        <dbReference type="Proteomes" id="UP000283469"/>
    </source>
</evidence>
<dbReference type="GO" id="GO:0006559">
    <property type="term" value="P:L-phenylalanine catabolic process"/>
    <property type="evidence" value="ECO:0007669"/>
    <property type="project" value="UniProtKB-UniPathway"/>
</dbReference>
<evidence type="ECO:0000256" key="13">
    <source>
        <dbReference type="PIRSR" id="PIRSR605959-3"/>
    </source>
</evidence>
<dbReference type="Pfam" id="PF09298">
    <property type="entry name" value="FAA_hydrolase_N"/>
    <property type="match status" value="1"/>
</dbReference>
<dbReference type="NCBIfam" id="TIGR01266">
    <property type="entry name" value="fum_ac_acetase"/>
    <property type="match status" value="1"/>
</dbReference>
<dbReference type="GO" id="GO:1902000">
    <property type="term" value="P:homogentisate catabolic process"/>
    <property type="evidence" value="ECO:0007669"/>
    <property type="project" value="TreeGrafter"/>
</dbReference>
<dbReference type="RefSeq" id="WP_119746403.1">
    <property type="nucleotide sequence ID" value="NZ_QVRA01000008.1"/>
</dbReference>
<feature type="binding site" evidence="13">
    <location>
        <position position="133"/>
    </location>
    <ligand>
        <name>Ca(2+)</name>
        <dbReference type="ChEBI" id="CHEBI:29108"/>
    </ligand>
</feature>
<feature type="binding site" evidence="12">
    <location>
        <position position="250"/>
    </location>
    <ligand>
        <name>substrate</name>
    </ligand>
</feature>
<dbReference type="InterPro" id="IPR005959">
    <property type="entry name" value="Fumarylacetoacetase"/>
</dbReference>
<comment type="pathway">
    <text evidence="3">Amino-acid degradation; L-phenylalanine degradation; acetoacetate and fumarate from L-phenylalanine: step 6/6.</text>
</comment>
<dbReference type="GO" id="GO:0006572">
    <property type="term" value="P:L-tyrosine catabolic process"/>
    <property type="evidence" value="ECO:0007669"/>
    <property type="project" value="UniProtKB-KW"/>
</dbReference>
<evidence type="ECO:0000313" key="16">
    <source>
        <dbReference type="EMBL" id="RJG54949.1"/>
    </source>
</evidence>
<feature type="binding site" evidence="12">
    <location>
        <position position="135"/>
    </location>
    <ligand>
        <name>substrate</name>
    </ligand>
</feature>
<comment type="cofactor">
    <cofactor evidence="1 13">
        <name>Ca(2+)</name>
        <dbReference type="ChEBI" id="CHEBI:29108"/>
    </cofactor>
</comment>
<evidence type="ECO:0000256" key="1">
    <source>
        <dbReference type="ARBA" id="ARBA00001913"/>
    </source>
</evidence>
<keyword evidence="5 13" id="KW-0479">Metal-binding</keyword>
<feature type="binding site" evidence="12">
    <location>
        <position position="246"/>
    </location>
    <ligand>
        <name>substrate</name>
    </ligand>
</feature>
<feature type="domain" description="Fumarylacetoacetase-like C-terminal" evidence="14">
    <location>
        <begin position="139"/>
        <end position="429"/>
    </location>
</feature>
<dbReference type="InterPro" id="IPR011234">
    <property type="entry name" value="Fumarylacetoacetase-like_C"/>
</dbReference>
<dbReference type="Proteomes" id="UP000283469">
    <property type="component" value="Unassembled WGS sequence"/>
</dbReference>
<dbReference type="GO" id="GO:0004334">
    <property type="term" value="F:fumarylacetoacetase activity"/>
    <property type="evidence" value="ECO:0007669"/>
    <property type="project" value="UniProtKB-EC"/>
</dbReference>
<dbReference type="AlphaFoldDB" id="A0A418YSZ7"/>
<keyword evidence="8 13" id="KW-0460">Magnesium</keyword>
<evidence type="ECO:0000256" key="9">
    <source>
        <dbReference type="ARBA" id="ARBA00022878"/>
    </source>
</evidence>
<gene>
    <name evidence="16" type="primary">fahA</name>
    <name evidence="16" type="ORF">D0Z70_11380</name>
</gene>
<dbReference type="PANTHER" id="PTHR43069:SF2">
    <property type="entry name" value="FUMARYLACETOACETASE"/>
    <property type="match status" value="1"/>
</dbReference>
<dbReference type="GO" id="GO:0046872">
    <property type="term" value="F:metal ion binding"/>
    <property type="evidence" value="ECO:0007669"/>
    <property type="project" value="UniProtKB-KW"/>
</dbReference>
<dbReference type="SUPFAM" id="SSF56529">
    <property type="entry name" value="FAH"/>
    <property type="match status" value="1"/>
</dbReference>
<organism evidence="16 17">
    <name type="scientific">Sphingobium terrigena</name>
    <dbReference type="NCBI Taxonomy" id="2304063"/>
    <lineage>
        <taxon>Bacteria</taxon>
        <taxon>Pseudomonadati</taxon>
        <taxon>Pseudomonadota</taxon>
        <taxon>Alphaproteobacteria</taxon>
        <taxon>Sphingomonadales</taxon>
        <taxon>Sphingomonadaceae</taxon>
        <taxon>Sphingobium</taxon>
    </lineage>
</organism>
<feature type="binding site" evidence="13">
    <location>
        <position position="239"/>
    </location>
    <ligand>
        <name>Mg(2+)</name>
        <dbReference type="ChEBI" id="CHEBI:18420"/>
    </ligand>
</feature>
<feature type="active site" description="Proton acceptor" evidence="11">
    <location>
        <position position="140"/>
    </location>
</feature>
<evidence type="ECO:0000256" key="10">
    <source>
        <dbReference type="ARBA" id="ARBA00023232"/>
    </source>
</evidence>
<dbReference type="SUPFAM" id="SSF63433">
    <property type="entry name" value="Fumarylacetoacetate hydrolase, FAH, N-terminal domain"/>
    <property type="match status" value="1"/>
</dbReference>